<organism evidence="4 5">
    <name type="scientific">Halodurantibacterium flavum</name>
    <dbReference type="NCBI Taxonomy" id="1382802"/>
    <lineage>
        <taxon>Bacteria</taxon>
        <taxon>Pseudomonadati</taxon>
        <taxon>Pseudomonadota</taxon>
        <taxon>Alphaproteobacteria</taxon>
        <taxon>Rhodobacterales</taxon>
        <taxon>Paracoccaceae</taxon>
        <taxon>Halodurantibacterium</taxon>
    </lineage>
</organism>
<dbReference type="Proteomes" id="UP001597353">
    <property type="component" value="Unassembled WGS sequence"/>
</dbReference>
<feature type="region of interest" description="Disordered" evidence="2">
    <location>
        <begin position="97"/>
        <end position="117"/>
    </location>
</feature>
<gene>
    <name evidence="4" type="ORF">ACFSGJ_09245</name>
</gene>
<proteinExistence type="predicted"/>
<dbReference type="Pfam" id="PF01479">
    <property type="entry name" value="S4"/>
    <property type="match status" value="1"/>
</dbReference>
<dbReference type="Gene3D" id="3.10.290.10">
    <property type="entry name" value="RNA-binding S4 domain"/>
    <property type="match status" value="1"/>
</dbReference>
<dbReference type="InterPro" id="IPR002942">
    <property type="entry name" value="S4_RNA-bd"/>
</dbReference>
<feature type="domain" description="RNA-binding S4" evidence="3">
    <location>
        <begin position="5"/>
        <end position="68"/>
    </location>
</feature>
<evidence type="ECO:0000259" key="3">
    <source>
        <dbReference type="SMART" id="SM00363"/>
    </source>
</evidence>
<keyword evidence="5" id="KW-1185">Reference proteome</keyword>
<comment type="caution">
    <text evidence="4">The sequence shown here is derived from an EMBL/GenBank/DDBJ whole genome shotgun (WGS) entry which is preliminary data.</text>
</comment>
<dbReference type="SMART" id="SM00363">
    <property type="entry name" value="S4"/>
    <property type="match status" value="1"/>
</dbReference>
<dbReference type="CDD" id="cd00165">
    <property type="entry name" value="S4"/>
    <property type="match status" value="1"/>
</dbReference>
<reference evidence="5" key="1">
    <citation type="journal article" date="2019" name="Int. J. Syst. Evol. Microbiol.">
        <title>The Global Catalogue of Microorganisms (GCM) 10K type strain sequencing project: providing services to taxonomists for standard genome sequencing and annotation.</title>
        <authorList>
            <consortium name="The Broad Institute Genomics Platform"/>
            <consortium name="The Broad Institute Genome Sequencing Center for Infectious Disease"/>
            <person name="Wu L."/>
            <person name="Ma J."/>
        </authorList>
    </citation>
    <scope>NUCLEOTIDE SEQUENCE [LARGE SCALE GENOMIC DNA]</scope>
    <source>
        <strain evidence="5">CGMCC 4.7242</strain>
    </source>
</reference>
<accession>A0ABW4S475</accession>
<name>A0ABW4S475_9RHOB</name>
<dbReference type="SUPFAM" id="SSF55174">
    <property type="entry name" value="Alpha-L RNA-binding motif"/>
    <property type="match status" value="1"/>
</dbReference>
<protein>
    <submittedName>
        <fullName evidence="4">RNA-binding S4 domain-containing protein</fullName>
    </submittedName>
</protein>
<dbReference type="InterPro" id="IPR036986">
    <property type="entry name" value="S4_RNA-bd_sf"/>
</dbReference>
<dbReference type="PROSITE" id="PS50889">
    <property type="entry name" value="S4"/>
    <property type="match status" value="1"/>
</dbReference>
<sequence>MRETVRLDKWLWFTRFFKTRGLAARFIETGKIRINSQPVAKTSAHVGAGDVLTFPLGGRVRVVQVAATGMRRGPATEAQALYFDLDAPAHAVDVSDADVRAPDVPAPNVPDDAPLSE</sequence>
<dbReference type="EMBL" id="JBHUGH010000006">
    <property type="protein sequence ID" value="MFD1912400.1"/>
    <property type="molecule type" value="Genomic_DNA"/>
</dbReference>
<evidence type="ECO:0000256" key="2">
    <source>
        <dbReference type="SAM" id="MobiDB-lite"/>
    </source>
</evidence>
<keyword evidence="1" id="KW-0694">RNA-binding</keyword>
<evidence type="ECO:0000256" key="1">
    <source>
        <dbReference type="PROSITE-ProRule" id="PRU00182"/>
    </source>
</evidence>
<evidence type="ECO:0000313" key="4">
    <source>
        <dbReference type="EMBL" id="MFD1912400.1"/>
    </source>
</evidence>
<evidence type="ECO:0000313" key="5">
    <source>
        <dbReference type="Proteomes" id="UP001597353"/>
    </source>
</evidence>